<feature type="region of interest" description="Disordered" evidence="1">
    <location>
        <begin position="1"/>
        <end position="211"/>
    </location>
</feature>
<feature type="compositionally biased region" description="Basic and acidic residues" evidence="1">
    <location>
        <begin position="194"/>
        <end position="205"/>
    </location>
</feature>
<reference evidence="2 3" key="2">
    <citation type="journal article" date="2012" name="Open Biol.">
        <title>Characteristics of nucleosomes and linker DNA regions on the genome of the basidiomycete Mixia osmundae revealed by mono- and dinucleosome mapping.</title>
        <authorList>
            <person name="Nishida H."/>
            <person name="Kondo S."/>
            <person name="Matsumoto T."/>
            <person name="Suzuki Y."/>
            <person name="Yoshikawa H."/>
            <person name="Taylor T.D."/>
            <person name="Sugiyama J."/>
        </authorList>
    </citation>
    <scope>NUCLEOTIDE SEQUENCE [LARGE SCALE GENOMIC DNA]</scope>
    <source>
        <strain evidence="3">CBS 9802 / IAM 14324 / JCM 22182 / KY 12970</strain>
    </source>
</reference>
<dbReference type="HOGENOM" id="CLU_024456_1_0_1"/>
<evidence type="ECO:0000313" key="2">
    <source>
        <dbReference type="EMBL" id="GAA94803.1"/>
    </source>
</evidence>
<dbReference type="GO" id="GO:0005682">
    <property type="term" value="C:U5 snRNP"/>
    <property type="evidence" value="ECO:0007669"/>
    <property type="project" value="InterPro"/>
</dbReference>
<evidence type="ECO:0000313" key="3">
    <source>
        <dbReference type="Proteomes" id="UP000009131"/>
    </source>
</evidence>
<name>G7DWB5_MIXOS</name>
<dbReference type="InterPro" id="IPR035445">
    <property type="entry name" value="GYF-like_dom_sf"/>
</dbReference>
<feature type="compositionally biased region" description="Acidic residues" evidence="1">
    <location>
        <begin position="179"/>
        <end position="193"/>
    </location>
</feature>
<dbReference type="STRING" id="764103.G7DWB5"/>
<feature type="compositionally biased region" description="Polar residues" evidence="1">
    <location>
        <begin position="105"/>
        <end position="121"/>
    </location>
</feature>
<dbReference type="InterPro" id="IPR039905">
    <property type="entry name" value="CD2BP2/Lin1"/>
</dbReference>
<keyword evidence="3" id="KW-1185">Reference proteome</keyword>
<evidence type="ECO:0000256" key="1">
    <source>
        <dbReference type="SAM" id="MobiDB-lite"/>
    </source>
</evidence>
<dbReference type="PANTHER" id="PTHR13138">
    <property type="entry name" value="PROTEIN LIN1"/>
    <property type="match status" value="1"/>
</dbReference>
<dbReference type="OrthoDB" id="331341at2759"/>
<organism evidence="2 3">
    <name type="scientific">Mixia osmundae (strain CBS 9802 / IAM 14324 / JCM 22182 / KY 12970)</name>
    <dbReference type="NCBI Taxonomy" id="764103"/>
    <lineage>
        <taxon>Eukaryota</taxon>
        <taxon>Fungi</taxon>
        <taxon>Dikarya</taxon>
        <taxon>Basidiomycota</taxon>
        <taxon>Pucciniomycotina</taxon>
        <taxon>Mixiomycetes</taxon>
        <taxon>Mixiales</taxon>
        <taxon>Mixiaceae</taxon>
        <taxon>Mixia</taxon>
    </lineage>
</organism>
<dbReference type="InParanoid" id="G7DWB5"/>
<gene>
    <name evidence="2" type="primary">Mo01457</name>
    <name evidence="2" type="ORF">E5Q_01457</name>
</gene>
<dbReference type="eggNOG" id="KOG2950">
    <property type="taxonomic scope" value="Eukaryota"/>
</dbReference>
<dbReference type="Gene3D" id="3.30.1490.40">
    <property type="match status" value="1"/>
</dbReference>
<dbReference type="Proteomes" id="UP000009131">
    <property type="component" value="Unassembled WGS sequence"/>
</dbReference>
<dbReference type="OMA" id="GENTNFY"/>
<protein>
    <recommendedName>
        <fullName evidence="4">GYF domain-containing protein</fullName>
    </recommendedName>
</protein>
<feature type="compositionally biased region" description="Basic and acidic residues" evidence="1">
    <location>
        <begin position="391"/>
        <end position="404"/>
    </location>
</feature>
<sequence length="490" mass="53126">MSNRKRGLDPYAAQSDRTAIGSGPSSKKKVKFSKADPVSLTDDGDAELDFPGQSKKRNSRSARRGTIQTDGYDSDSSDEGKPAAADSATKPGQEDDDDDMFGAATGTSSANAVPPSASGSNPDRVRDAGLEPKGSAASQKEFLDLNDIEGQEISAKDMRDSEDEDDGPRGKRGKKAQSNEEETSESEEEEFEQGDEHANADDAPRSRRSKKGMGYAMSGFNMVEELKEGRLAADGTYLHSGGDPLAVHDAWLQGVSSKKEIKAARLAKEKRDAEVEAQEKADRARLPASAAQCYSILVDGGPIRPGESVMAALKRLGDAKKAAPEGRDILEQIELLTRMASLLLDTYGEADIYESTYESIIRTLRIEGEVPRGWEPKPPMTNSGDAIQPESRADKTTRKADGLVKRPAISRPSQPEPASVKQQEPQYLYRWKADSGVASDQIDKTFGPFPQSSMESWISANFFGGSDASKILVRREGAGQDWQAWQQARL</sequence>
<proteinExistence type="predicted"/>
<feature type="region of interest" description="Disordered" evidence="1">
    <location>
        <begin position="372"/>
        <end position="425"/>
    </location>
</feature>
<dbReference type="AlphaFoldDB" id="G7DWB5"/>
<dbReference type="EMBL" id="BABT02000047">
    <property type="protein sequence ID" value="GAA94803.1"/>
    <property type="molecule type" value="Genomic_DNA"/>
</dbReference>
<dbReference type="PANTHER" id="PTHR13138:SF3">
    <property type="entry name" value="CD2 ANTIGEN CYTOPLASMIC TAIL-BINDING PROTEIN 2"/>
    <property type="match status" value="1"/>
</dbReference>
<comment type="caution">
    <text evidence="2">The sequence shown here is derived from an EMBL/GenBank/DDBJ whole genome shotgun (WGS) entry which is preliminary data.</text>
</comment>
<evidence type="ECO:0008006" key="4">
    <source>
        <dbReference type="Google" id="ProtNLM"/>
    </source>
</evidence>
<dbReference type="SUPFAM" id="SSF55277">
    <property type="entry name" value="GYF domain"/>
    <property type="match status" value="1"/>
</dbReference>
<feature type="compositionally biased region" description="Basic residues" evidence="1">
    <location>
        <begin position="54"/>
        <end position="63"/>
    </location>
</feature>
<reference evidence="2 3" key="1">
    <citation type="journal article" date="2011" name="J. Gen. Appl. Microbiol.">
        <title>Draft genome sequencing of the enigmatic basidiomycete Mixia osmundae.</title>
        <authorList>
            <person name="Nishida H."/>
            <person name="Nagatsuka Y."/>
            <person name="Sugiyama J."/>
        </authorList>
    </citation>
    <scope>NUCLEOTIDE SEQUENCE [LARGE SCALE GENOMIC DNA]</scope>
    <source>
        <strain evidence="3">CBS 9802 / IAM 14324 / JCM 22182 / KY 12970</strain>
    </source>
</reference>
<accession>G7DWB5</accession>
<dbReference type="RefSeq" id="XP_014565066.1">
    <property type="nucleotide sequence ID" value="XM_014709580.1"/>
</dbReference>